<gene>
    <name evidence="4" type="ORF">SAMN05216362_102205</name>
</gene>
<dbReference type="GO" id="GO:0016042">
    <property type="term" value="P:lipid catabolic process"/>
    <property type="evidence" value="ECO:0007669"/>
    <property type="project" value="UniProtKB-UniRule"/>
</dbReference>
<feature type="short sequence motif" description="DGA/G" evidence="2">
    <location>
        <begin position="184"/>
        <end position="186"/>
    </location>
</feature>
<dbReference type="Proteomes" id="UP000199427">
    <property type="component" value="Unassembled WGS sequence"/>
</dbReference>
<feature type="domain" description="PNPLA" evidence="3">
    <location>
        <begin position="5"/>
        <end position="197"/>
    </location>
</feature>
<evidence type="ECO:0000313" key="4">
    <source>
        <dbReference type="EMBL" id="SEP73758.1"/>
    </source>
</evidence>
<feature type="short sequence motif" description="GXSXG" evidence="2">
    <location>
        <begin position="36"/>
        <end position="40"/>
    </location>
</feature>
<dbReference type="InterPro" id="IPR016035">
    <property type="entry name" value="Acyl_Trfase/lysoPLipase"/>
</dbReference>
<dbReference type="InterPro" id="IPR002641">
    <property type="entry name" value="PNPLA_dom"/>
</dbReference>
<dbReference type="InterPro" id="IPR052580">
    <property type="entry name" value="Lipid_Hydrolase"/>
</dbReference>
<organism evidence="4 5">
    <name type="scientific">Piscibacillus halophilus</name>
    <dbReference type="NCBI Taxonomy" id="571933"/>
    <lineage>
        <taxon>Bacteria</taxon>
        <taxon>Bacillati</taxon>
        <taxon>Bacillota</taxon>
        <taxon>Bacilli</taxon>
        <taxon>Bacillales</taxon>
        <taxon>Bacillaceae</taxon>
        <taxon>Piscibacillus</taxon>
    </lineage>
</organism>
<name>A0A1H9ACQ3_9BACI</name>
<proteinExistence type="predicted"/>
<protein>
    <submittedName>
        <fullName evidence="4">NTE family protein</fullName>
    </submittedName>
</protein>
<dbReference type="PANTHER" id="PTHR46394:SF1">
    <property type="entry name" value="PNPLA DOMAIN-CONTAINING PROTEIN"/>
    <property type="match status" value="1"/>
</dbReference>
<evidence type="ECO:0000259" key="3">
    <source>
        <dbReference type="PROSITE" id="PS51635"/>
    </source>
</evidence>
<accession>A0A1H9ACQ3</accession>
<dbReference type="EMBL" id="FOES01000002">
    <property type="protein sequence ID" value="SEP73758.1"/>
    <property type="molecule type" value="Genomic_DNA"/>
</dbReference>
<keyword evidence="1 2" id="KW-0443">Lipid metabolism</keyword>
<comment type="caution">
    <text evidence="2">Lacks conserved residue(s) required for the propagation of feature annotation.</text>
</comment>
<dbReference type="GO" id="GO:0016787">
    <property type="term" value="F:hydrolase activity"/>
    <property type="evidence" value="ECO:0007669"/>
    <property type="project" value="UniProtKB-UniRule"/>
</dbReference>
<dbReference type="AlphaFoldDB" id="A0A1H9ACQ3"/>
<dbReference type="SUPFAM" id="SSF52151">
    <property type="entry name" value="FabD/lysophospholipase-like"/>
    <property type="match status" value="1"/>
</dbReference>
<keyword evidence="2" id="KW-0378">Hydrolase</keyword>
<evidence type="ECO:0000256" key="1">
    <source>
        <dbReference type="ARBA" id="ARBA00023098"/>
    </source>
</evidence>
<dbReference type="Gene3D" id="3.40.1090.10">
    <property type="entry name" value="Cytosolic phospholipase A2 catalytic domain"/>
    <property type="match status" value="2"/>
</dbReference>
<keyword evidence="5" id="KW-1185">Reference proteome</keyword>
<evidence type="ECO:0000313" key="5">
    <source>
        <dbReference type="Proteomes" id="UP000199427"/>
    </source>
</evidence>
<dbReference type="RefSeq" id="WP_091772382.1">
    <property type="nucleotide sequence ID" value="NZ_CAESCL010000027.1"/>
</dbReference>
<dbReference type="STRING" id="571933.SAMN05216362_102205"/>
<dbReference type="OrthoDB" id="9770965at2"/>
<sequence>MKVDGVFSGGGIKAFAFLGALAECDRLGIKFERVAGASAGALIAALIAAGYRHQEIKKIIDTVNTEKFLDPHPVAKKVPIIKWLWLYFSLGLYQGKYIEKWIDDLLRAKGIRTFSDVDQSLYIIGADITNGRIAVFPDDLEPVYGIKPETFPVSKAVRISISIPYFFRPIKIIGPGSKQNMFIDGGTLSNFPYWIFKQKKLAQPRPTLGIKLSAEESPVPDQPINNAFDMLPAIVSTMIQAHDSRHISNSEAKNIMFIPIDEDIKATDFDLKQKDKDYLYHLGEESANTFFQTWSPKINFS</sequence>
<reference evidence="4 5" key="1">
    <citation type="submission" date="2016-10" db="EMBL/GenBank/DDBJ databases">
        <authorList>
            <person name="de Groot N.N."/>
        </authorList>
    </citation>
    <scope>NUCLEOTIDE SEQUENCE [LARGE SCALE GENOMIC DNA]</scope>
    <source>
        <strain evidence="4 5">DSM 21633</strain>
    </source>
</reference>
<keyword evidence="2" id="KW-0442">Lipid degradation</keyword>
<feature type="active site" description="Nucleophile" evidence="2">
    <location>
        <position position="38"/>
    </location>
</feature>
<dbReference type="PANTHER" id="PTHR46394">
    <property type="entry name" value="ANNEXIN"/>
    <property type="match status" value="1"/>
</dbReference>
<evidence type="ECO:0000256" key="2">
    <source>
        <dbReference type="PROSITE-ProRule" id="PRU01161"/>
    </source>
</evidence>
<feature type="active site" description="Proton acceptor" evidence="2">
    <location>
        <position position="184"/>
    </location>
</feature>
<dbReference type="PROSITE" id="PS51635">
    <property type="entry name" value="PNPLA"/>
    <property type="match status" value="1"/>
</dbReference>
<dbReference type="Pfam" id="PF01734">
    <property type="entry name" value="Patatin"/>
    <property type="match status" value="1"/>
</dbReference>